<gene>
    <name evidence="1" type="primary">LOC109073503</name>
</gene>
<proteinExistence type="predicted"/>
<protein>
    <submittedName>
        <fullName evidence="1">Uncharacterized protein LOC109073503</fullName>
    </submittedName>
</protein>
<name>A0A9Q9ZFJ3_CYPCA</name>
<dbReference type="KEGG" id="ccar:109073503"/>
<dbReference type="GeneID" id="109073503"/>
<dbReference type="AlphaFoldDB" id="A0A9Q9ZFJ3"/>
<accession>A0A9Q9ZFJ3</accession>
<dbReference type="OrthoDB" id="8553199at2759"/>
<dbReference type="Proteomes" id="UP001155660">
    <property type="component" value="Chromosome A7"/>
</dbReference>
<organism evidence="1">
    <name type="scientific">Cyprinus carpio</name>
    <name type="common">Common carp</name>
    <dbReference type="NCBI Taxonomy" id="7962"/>
    <lineage>
        <taxon>Eukaryota</taxon>
        <taxon>Metazoa</taxon>
        <taxon>Chordata</taxon>
        <taxon>Craniata</taxon>
        <taxon>Vertebrata</taxon>
        <taxon>Euteleostomi</taxon>
        <taxon>Actinopterygii</taxon>
        <taxon>Neopterygii</taxon>
        <taxon>Teleostei</taxon>
        <taxon>Ostariophysi</taxon>
        <taxon>Cypriniformes</taxon>
        <taxon>Cyprinidae</taxon>
        <taxon>Cyprininae</taxon>
        <taxon>Cyprinus</taxon>
    </lineage>
</organism>
<dbReference type="RefSeq" id="XP_018945156.1">
    <property type="nucleotide sequence ID" value="XM_019089611.2"/>
</dbReference>
<reference evidence="1" key="1">
    <citation type="submission" date="2025-08" db="UniProtKB">
        <authorList>
            <consortium name="RefSeq"/>
        </authorList>
    </citation>
    <scope>IDENTIFICATION</scope>
    <source>
        <tissue evidence="1">Muscle</tissue>
    </source>
</reference>
<sequence length="332" mass="38560">MATANEKDTVWIGFMDIVPVIGKVKEAVELVLALYEGNKAVIKEKEKAVENIVKKMTKSAAFPADKSAAFPADKTAAAAAEFSGLGNVREVRMEMVIVHLAQAFTRGKKVQTSAEQKSEQKDRQKKMEYIKKDMLEKIHMIDPNFNEELKEELRRSQRGEHVFNNNILKFHCKVLDDFIQEQNIDNLQRYNPQEMDTLRRQTLTQNAEEEIQTNMVVHFGEDEFYVNANAVIYGVYCRALRGALLNVLRHINPGEVAEEKRHWVNFVINTMNNYEIYVDQMAKVRWIANIETRRARFERVKQEVVTMYNTDRGYDWCISILHEVAGLFEHRQ</sequence>
<evidence type="ECO:0000313" key="1">
    <source>
        <dbReference type="RefSeq" id="XP_018945156.1"/>
    </source>
</evidence>